<organism evidence="1 2">
    <name type="scientific">Papaver somniferum</name>
    <name type="common">Opium poppy</name>
    <dbReference type="NCBI Taxonomy" id="3469"/>
    <lineage>
        <taxon>Eukaryota</taxon>
        <taxon>Viridiplantae</taxon>
        <taxon>Streptophyta</taxon>
        <taxon>Embryophyta</taxon>
        <taxon>Tracheophyta</taxon>
        <taxon>Spermatophyta</taxon>
        <taxon>Magnoliopsida</taxon>
        <taxon>Ranunculales</taxon>
        <taxon>Papaveraceae</taxon>
        <taxon>Papaveroideae</taxon>
        <taxon>Papaver</taxon>
    </lineage>
</organism>
<accession>A0A4Y7L7K4</accession>
<dbReference type="AlphaFoldDB" id="A0A4Y7L7K4"/>
<evidence type="ECO:0000313" key="1">
    <source>
        <dbReference type="EMBL" id="RZC80155.1"/>
    </source>
</evidence>
<gene>
    <name evidence="1" type="ORF">C5167_042724</name>
</gene>
<dbReference type="EMBL" id="CM010724">
    <property type="protein sequence ID" value="RZC80155.1"/>
    <property type="molecule type" value="Genomic_DNA"/>
</dbReference>
<dbReference type="Proteomes" id="UP000316621">
    <property type="component" value="Chromosome 10"/>
</dbReference>
<evidence type="ECO:0000313" key="2">
    <source>
        <dbReference type="Proteomes" id="UP000316621"/>
    </source>
</evidence>
<proteinExistence type="predicted"/>
<keyword evidence="2" id="KW-1185">Reference proteome</keyword>
<dbReference type="Gramene" id="RZC80155">
    <property type="protein sequence ID" value="RZC80155"/>
    <property type="gene ID" value="C5167_042724"/>
</dbReference>
<sequence length="101" mass="11523">MITMMNGDSLNHDVEKRCKTEFKKFLASAKRNLKICTDRVSNHKVQVLKIFCPIAGAVAFANEIMIYKTSQRRSAAYAVAKLNFTGLEIELDKWLMAEPLR</sequence>
<reference evidence="1 2" key="1">
    <citation type="journal article" date="2018" name="Science">
        <title>The opium poppy genome and morphinan production.</title>
        <authorList>
            <person name="Guo L."/>
            <person name="Winzer T."/>
            <person name="Yang X."/>
            <person name="Li Y."/>
            <person name="Ning Z."/>
            <person name="He Z."/>
            <person name="Teodor R."/>
            <person name="Lu Y."/>
            <person name="Bowser T.A."/>
            <person name="Graham I.A."/>
            <person name="Ye K."/>
        </authorList>
    </citation>
    <scope>NUCLEOTIDE SEQUENCE [LARGE SCALE GENOMIC DNA]</scope>
    <source>
        <strain evidence="2">cv. HN1</strain>
        <tissue evidence="1">Leaves</tissue>
    </source>
</reference>
<protein>
    <submittedName>
        <fullName evidence="1">Uncharacterized protein</fullName>
    </submittedName>
</protein>
<name>A0A4Y7L7K4_PAPSO</name>